<dbReference type="STRING" id="767519.SAMN05216559_0565"/>
<keyword evidence="8" id="KW-1185">Reference proteome</keyword>
<dbReference type="RefSeq" id="WP_089813669.1">
    <property type="nucleotide sequence ID" value="NZ_FOZK01000001.1"/>
</dbReference>
<dbReference type="SMART" id="SM01021">
    <property type="entry name" value="Bac_rhodopsin"/>
    <property type="match status" value="1"/>
</dbReference>
<gene>
    <name evidence="7" type="ORF">SAMN05216559_0565</name>
</gene>
<dbReference type="OrthoDB" id="330248at2157"/>
<evidence type="ECO:0000256" key="4">
    <source>
        <dbReference type="ARBA" id="ARBA00022989"/>
    </source>
</evidence>
<proteinExistence type="inferred from homology"/>
<feature type="transmembrane region" description="Helical" evidence="6">
    <location>
        <begin position="73"/>
        <end position="91"/>
    </location>
</feature>
<comment type="subcellular location">
    <subcellularLocation>
        <location evidence="1">Membrane</location>
        <topology evidence="1">Multi-pass membrane protein</topology>
    </subcellularLocation>
</comment>
<dbReference type="InterPro" id="IPR001425">
    <property type="entry name" value="Arc/bac/fun_rhodopsins"/>
</dbReference>
<evidence type="ECO:0000256" key="1">
    <source>
        <dbReference type="ARBA" id="ARBA00004141"/>
    </source>
</evidence>
<evidence type="ECO:0000256" key="2">
    <source>
        <dbReference type="ARBA" id="ARBA00008130"/>
    </source>
</evidence>
<dbReference type="SUPFAM" id="SSF81321">
    <property type="entry name" value="Family A G protein-coupled receptor-like"/>
    <property type="match status" value="1"/>
</dbReference>
<feature type="transmembrane region" description="Helical" evidence="6">
    <location>
        <begin position="189"/>
        <end position="212"/>
    </location>
</feature>
<sequence>MISASLVYAATAAVYALTLVGLLAWLPRIGESRRRYCYPVVAVVGIATVTTALSALGVGVLTVNGSELDVPSVADDLISYAVLWVVAGLLVDESRRTLALLAVIPAVQVVAFNVASVGGGAIGLVCLAAVVVGHVVIAYLLLGPVWKRARDVPEAQRLLHWKARNLLLFLIGMLIAFALLSVGGAFDELGIAVLAEYVGLLIRVGFAGFLFANVDAIAVDGFGDGAGDGSAAVPDAGGVPGAD</sequence>
<feature type="transmembrane region" description="Helical" evidence="6">
    <location>
        <begin position="6"/>
        <end position="26"/>
    </location>
</feature>
<feature type="transmembrane region" description="Helical" evidence="6">
    <location>
        <begin position="121"/>
        <end position="142"/>
    </location>
</feature>
<evidence type="ECO:0000313" key="7">
    <source>
        <dbReference type="EMBL" id="SFR89019.1"/>
    </source>
</evidence>
<dbReference type="Proteomes" id="UP000199062">
    <property type="component" value="Unassembled WGS sequence"/>
</dbReference>
<keyword evidence="5 6" id="KW-0472">Membrane</keyword>
<keyword evidence="4 6" id="KW-1133">Transmembrane helix</keyword>
<evidence type="ECO:0000256" key="6">
    <source>
        <dbReference type="SAM" id="Phobius"/>
    </source>
</evidence>
<organism evidence="7 8">
    <name type="scientific">Halomicrobium zhouii</name>
    <dbReference type="NCBI Taxonomy" id="767519"/>
    <lineage>
        <taxon>Archaea</taxon>
        <taxon>Methanobacteriati</taxon>
        <taxon>Methanobacteriota</taxon>
        <taxon>Stenosarchaea group</taxon>
        <taxon>Halobacteria</taxon>
        <taxon>Halobacteriales</taxon>
        <taxon>Haloarculaceae</taxon>
        <taxon>Halomicrobium</taxon>
    </lineage>
</organism>
<dbReference type="Gene3D" id="1.20.1070.10">
    <property type="entry name" value="Rhodopsin 7-helix transmembrane proteins"/>
    <property type="match status" value="1"/>
</dbReference>
<feature type="transmembrane region" description="Helical" evidence="6">
    <location>
        <begin position="98"/>
        <end position="115"/>
    </location>
</feature>
<evidence type="ECO:0000256" key="5">
    <source>
        <dbReference type="ARBA" id="ARBA00023136"/>
    </source>
</evidence>
<feature type="transmembrane region" description="Helical" evidence="6">
    <location>
        <begin position="163"/>
        <end position="183"/>
    </location>
</feature>
<evidence type="ECO:0000313" key="8">
    <source>
        <dbReference type="Proteomes" id="UP000199062"/>
    </source>
</evidence>
<keyword evidence="3 6" id="KW-0812">Transmembrane</keyword>
<dbReference type="AlphaFoldDB" id="A0A1I6KCS0"/>
<name>A0A1I6KCS0_9EURY</name>
<dbReference type="EMBL" id="FOZK01000001">
    <property type="protein sequence ID" value="SFR89019.1"/>
    <property type="molecule type" value="Genomic_DNA"/>
</dbReference>
<accession>A0A1I6KCS0</accession>
<feature type="transmembrane region" description="Helical" evidence="6">
    <location>
        <begin position="38"/>
        <end position="61"/>
    </location>
</feature>
<reference evidence="7 8" key="1">
    <citation type="submission" date="2016-10" db="EMBL/GenBank/DDBJ databases">
        <authorList>
            <person name="de Groot N.N."/>
        </authorList>
    </citation>
    <scope>NUCLEOTIDE SEQUENCE [LARGE SCALE GENOMIC DNA]</scope>
    <source>
        <strain evidence="7 8">CGMCC 1.10457</strain>
    </source>
</reference>
<protein>
    <submittedName>
        <fullName evidence="7">Bacteriorhodopsin</fullName>
    </submittedName>
</protein>
<evidence type="ECO:0000256" key="3">
    <source>
        <dbReference type="ARBA" id="ARBA00022692"/>
    </source>
</evidence>
<comment type="similarity">
    <text evidence="2">Belongs to the archaeal/bacterial/fungal opsin family.</text>
</comment>
<dbReference type="GO" id="GO:0016020">
    <property type="term" value="C:membrane"/>
    <property type="evidence" value="ECO:0007669"/>
    <property type="project" value="UniProtKB-SubCell"/>
</dbReference>